<evidence type="ECO:0000313" key="2">
    <source>
        <dbReference type="Proteomes" id="UP000217265"/>
    </source>
</evidence>
<keyword evidence="2" id="KW-1185">Reference proteome</keyword>
<dbReference type="OrthoDB" id="190348at2"/>
<dbReference type="Proteomes" id="UP000217265">
    <property type="component" value="Chromosome"/>
</dbReference>
<accession>A0A290QFZ0</accession>
<dbReference type="AlphaFoldDB" id="A0A290QFZ0"/>
<reference evidence="1 2" key="1">
    <citation type="submission" date="2017-09" db="EMBL/GenBank/DDBJ databases">
        <title>Complete genome sequence of Verrucomicrobial strain HZ-65, isolated from freshwater.</title>
        <authorList>
            <person name="Choi A."/>
        </authorList>
    </citation>
    <scope>NUCLEOTIDE SEQUENCE [LARGE SCALE GENOMIC DNA]</scope>
    <source>
        <strain evidence="1 2">HZ-65</strain>
    </source>
</reference>
<evidence type="ECO:0008006" key="3">
    <source>
        <dbReference type="Google" id="ProtNLM"/>
    </source>
</evidence>
<sequence length="205" mass="23011">MPGQPLTTDAIVLLKRPPADTFQSLTIFSPTHGTLLALQRLPKKSGPATTVALDLFDEVALFLETANQGQTWFIREPRLLTRHAGLGRDYETLRHASSLATFIARNPVPEESRGRIYQLLRDALAAFATSARPDIVYFKSLYRLARDEGHPVKQQWFPTLPTADRELVATLLNQPVAAQTTDTATVERLQKRLADYLREHTEILP</sequence>
<protein>
    <recommendedName>
        <fullName evidence="3">DNA repair protein RecO</fullName>
    </recommendedName>
</protein>
<proteinExistence type="predicted"/>
<evidence type="ECO:0000313" key="1">
    <source>
        <dbReference type="EMBL" id="ATC63271.1"/>
    </source>
</evidence>
<dbReference type="RefSeq" id="WP_096054903.1">
    <property type="nucleotide sequence ID" value="NZ_CP023344.1"/>
</dbReference>
<gene>
    <name evidence="1" type="ORF">CMV30_04490</name>
</gene>
<organism evidence="1 2">
    <name type="scientific">Nibricoccus aquaticus</name>
    <dbReference type="NCBI Taxonomy" id="2576891"/>
    <lineage>
        <taxon>Bacteria</taxon>
        <taxon>Pseudomonadati</taxon>
        <taxon>Verrucomicrobiota</taxon>
        <taxon>Opitutia</taxon>
        <taxon>Opitutales</taxon>
        <taxon>Opitutaceae</taxon>
        <taxon>Nibricoccus</taxon>
    </lineage>
</organism>
<dbReference type="EMBL" id="CP023344">
    <property type="protein sequence ID" value="ATC63271.1"/>
    <property type="molecule type" value="Genomic_DNA"/>
</dbReference>
<name>A0A290QFZ0_9BACT</name>
<dbReference type="KEGG" id="vbh:CMV30_04490"/>